<sequence>MNIQLIRNILNILFMVGAAASIVLFFTASEDYPFLYIYVCMVSIVIKMAEYVLRFLQKDKIKRRRRRTL</sequence>
<reference evidence="2" key="2">
    <citation type="submission" date="2021-04" db="EMBL/GenBank/DDBJ databases">
        <authorList>
            <person name="Gilroy R."/>
        </authorList>
    </citation>
    <scope>NUCLEOTIDE SEQUENCE</scope>
    <source>
        <strain evidence="2">8470</strain>
    </source>
</reference>
<evidence type="ECO:0000313" key="3">
    <source>
        <dbReference type="Proteomes" id="UP000784286"/>
    </source>
</evidence>
<accession>A0A948X902</accession>
<organism evidence="2 3">
    <name type="scientific">Candidatus Phocaeicola excrementipullorum</name>
    <dbReference type="NCBI Taxonomy" id="2838731"/>
    <lineage>
        <taxon>Bacteria</taxon>
        <taxon>Pseudomonadati</taxon>
        <taxon>Bacteroidota</taxon>
        <taxon>Bacteroidia</taxon>
        <taxon>Bacteroidales</taxon>
        <taxon>Bacteroidaceae</taxon>
        <taxon>Phocaeicola</taxon>
    </lineage>
</organism>
<feature type="transmembrane region" description="Helical" evidence="1">
    <location>
        <begin position="12"/>
        <end position="29"/>
    </location>
</feature>
<dbReference type="AlphaFoldDB" id="A0A948X902"/>
<protein>
    <recommendedName>
        <fullName evidence="4">Transmembrane protein</fullName>
    </recommendedName>
</protein>
<comment type="caution">
    <text evidence="2">The sequence shown here is derived from an EMBL/GenBank/DDBJ whole genome shotgun (WGS) entry which is preliminary data.</text>
</comment>
<reference evidence="2" key="1">
    <citation type="journal article" date="2021" name="PeerJ">
        <title>Extensive microbial diversity within the chicken gut microbiome revealed by metagenomics and culture.</title>
        <authorList>
            <person name="Gilroy R."/>
            <person name="Ravi A."/>
            <person name="Getino M."/>
            <person name="Pursley I."/>
            <person name="Horton D.L."/>
            <person name="Alikhan N.F."/>
            <person name="Baker D."/>
            <person name="Gharbi K."/>
            <person name="Hall N."/>
            <person name="Watson M."/>
            <person name="Adriaenssens E.M."/>
            <person name="Foster-Nyarko E."/>
            <person name="Jarju S."/>
            <person name="Secka A."/>
            <person name="Antonio M."/>
            <person name="Oren A."/>
            <person name="Chaudhuri R.R."/>
            <person name="La Ragione R."/>
            <person name="Hildebrand F."/>
            <person name="Pallen M.J."/>
        </authorList>
    </citation>
    <scope>NUCLEOTIDE SEQUENCE</scope>
    <source>
        <strain evidence="2">8470</strain>
    </source>
</reference>
<keyword evidence="1" id="KW-0472">Membrane</keyword>
<dbReference type="Proteomes" id="UP000784286">
    <property type="component" value="Unassembled WGS sequence"/>
</dbReference>
<name>A0A948X902_9BACT</name>
<dbReference type="EMBL" id="JAHLFJ010000103">
    <property type="protein sequence ID" value="MBU3857143.1"/>
    <property type="molecule type" value="Genomic_DNA"/>
</dbReference>
<keyword evidence="1" id="KW-0812">Transmembrane</keyword>
<proteinExistence type="predicted"/>
<evidence type="ECO:0008006" key="4">
    <source>
        <dbReference type="Google" id="ProtNLM"/>
    </source>
</evidence>
<gene>
    <name evidence="2" type="ORF">H9928_11490</name>
</gene>
<evidence type="ECO:0000256" key="1">
    <source>
        <dbReference type="SAM" id="Phobius"/>
    </source>
</evidence>
<evidence type="ECO:0000313" key="2">
    <source>
        <dbReference type="EMBL" id="MBU3857143.1"/>
    </source>
</evidence>
<feature type="transmembrane region" description="Helical" evidence="1">
    <location>
        <begin position="35"/>
        <end position="56"/>
    </location>
</feature>
<keyword evidence="1" id="KW-1133">Transmembrane helix</keyword>